<dbReference type="EMBL" id="SLZQ01000004">
    <property type="protein sequence ID" value="TCS37538.1"/>
    <property type="molecule type" value="Genomic_DNA"/>
</dbReference>
<dbReference type="InterPro" id="IPR008523">
    <property type="entry name" value="DUF805"/>
</dbReference>
<keyword evidence="3" id="KW-1185">Reference proteome</keyword>
<keyword evidence="1" id="KW-0472">Membrane</keyword>
<gene>
    <name evidence="2" type="ORF">EDC30_104342</name>
</gene>
<dbReference type="AlphaFoldDB" id="A0A4R3HWM5"/>
<sequence length="172" mass="18766">MNTSNIVEPVVQRRRLWTLHGRLGRAEYIVYSLGAVVLVCLAMILVGLFALLAGGAGRMVYGIVTVFLIYCLLPVFFTMLTVRRAHDFNCGGWLALFLLVPVINLAFWFIPGTRGENRYGAAPQMPSNGMKLVAILLPTLMIGGFLATGVNLADGQARSIVEPANSLKPYQP</sequence>
<organism evidence="2 3">
    <name type="scientific">Paucimonas lemoignei</name>
    <name type="common">Pseudomonas lemoignei</name>
    <dbReference type="NCBI Taxonomy" id="29443"/>
    <lineage>
        <taxon>Bacteria</taxon>
        <taxon>Pseudomonadati</taxon>
        <taxon>Pseudomonadota</taxon>
        <taxon>Betaproteobacteria</taxon>
        <taxon>Burkholderiales</taxon>
        <taxon>Burkholderiaceae</taxon>
        <taxon>Paucimonas</taxon>
    </lineage>
</organism>
<dbReference type="PANTHER" id="PTHR34980">
    <property type="entry name" value="INNER MEMBRANE PROTEIN-RELATED-RELATED"/>
    <property type="match status" value="1"/>
</dbReference>
<proteinExistence type="predicted"/>
<evidence type="ECO:0000313" key="3">
    <source>
        <dbReference type="Proteomes" id="UP000295382"/>
    </source>
</evidence>
<feature type="transmembrane region" description="Helical" evidence="1">
    <location>
        <begin position="59"/>
        <end position="80"/>
    </location>
</feature>
<keyword evidence="1" id="KW-0812">Transmembrane</keyword>
<dbReference type="Pfam" id="PF05656">
    <property type="entry name" value="DUF805"/>
    <property type="match status" value="1"/>
</dbReference>
<feature type="transmembrane region" description="Helical" evidence="1">
    <location>
        <begin position="130"/>
        <end position="153"/>
    </location>
</feature>
<feature type="transmembrane region" description="Helical" evidence="1">
    <location>
        <begin position="28"/>
        <end position="53"/>
    </location>
</feature>
<dbReference type="GO" id="GO:0005886">
    <property type="term" value="C:plasma membrane"/>
    <property type="evidence" value="ECO:0007669"/>
    <property type="project" value="TreeGrafter"/>
</dbReference>
<accession>A0A4R3HWM5</accession>
<evidence type="ECO:0000313" key="2">
    <source>
        <dbReference type="EMBL" id="TCS37538.1"/>
    </source>
</evidence>
<feature type="transmembrane region" description="Helical" evidence="1">
    <location>
        <begin position="92"/>
        <end position="110"/>
    </location>
</feature>
<dbReference type="Proteomes" id="UP000295382">
    <property type="component" value="Unassembled WGS sequence"/>
</dbReference>
<reference evidence="2 3" key="1">
    <citation type="submission" date="2019-03" db="EMBL/GenBank/DDBJ databases">
        <title>Genomic Encyclopedia of Type Strains, Phase IV (KMG-IV): sequencing the most valuable type-strain genomes for metagenomic binning, comparative biology and taxonomic classification.</title>
        <authorList>
            <person name="Goeker M."/>
        </authorList>
    </citation>
    <scope>NUCLEOTIDE SEQUENCE [LARGE SCALE GENOMIC DNA]</scope>
    <source>
        <strain evidence="2 3">DSM 7445</strain>
    </source>
</reference>
<keyword evidence="1" id="KW-1133">Transmembrane helix</keyword>
<comment type="caution">
    <text evidence="2">The sequence shown here is derived from an EMBL/GenBank/DDBJ whole genome shotgun (WGS) entry which is preliminary data.</text>
</comment>
<dbReference type="PANTHER" id="PTHR34980:SF3">
    <property type="entry name" value="BLR8105 PROTEIN"/>
    <property type="match status" value="1"/>
</dbReference>
<dbReference type="RefSeq" id="WP_165973776.1">
    <property type="nucleotide sequence ID" value="NZ_SLZQ01000004.1"/>
</dbReference>
<name>A0A4R3HWM5_PAULE</name>
<evidence type="ECO:0000256" key="1">
    <source>
        <dbReference type="SAM" id="Phobius"/>
    </source>
</evidence>
<protein>
    <submittedName>
        <fullName evidence="2">Uncharacterized membrane protein YhaH (DUF805 family)</fullName>
    </submittedName>
</protein>